<dbReference type="EMBL" id="JAEQNA010000005">
    <property type="protein sequence ID" value="MBL0421757.1"/>
    <property type="molecule type" value="Genomic_DNA"/>
</dbReference>
<evidence type="ECO:0000256" key="1">
    <source>
        <dbReference type="SAM" id="MobiDB-lite"/>
    </source>
</evidence>
<gene>
    <name evidence="2" type="ORF">JI739_15510</name>
</gene>
<organism evidence="2 3">
    <name type="scientific">Ramlibacter aurantiacus</name>
    <dbReference type="NCBI Taxonomy" id="2801330"/>
    <lineage>
        <taxon>Bacteria</taxon>
        <taxon>Pseudomonadati</taxon>
        <taxon>Pseudomonadota</taxon>
        <taxon>Betaproteobacteria</taxon>
        <taxon>Burkholderiales</taxon>
        <taxon>Comamonadaceae</taxon>
        <taxon>Ramlibacter</taxon>
    </lineage>
</organism>
<protein>
    <submittedName>
        <fullName evidence="2">Uncharacterized protein</fullName>
    </submittedName>
</protein>
<feature type="compositionally biased region" description="Basic residues" evidence="1">
    <location>
        <begin position="1"/>
        <end position="10"/>
    </location>
</feature>
<accession>A0A936ZL07</accession>
<name>A0A936ZL07_9BURK</name>
<evidence type="ECO:0000313" key="3">
    <source>
        <dbReference type="Proteomes" id="UP000613011"/>
    </source>
</evidence>
<dbReference type="Proteomes" id="UP000613011">
    <property type="component" value="Unassembled WGS sequence"/>
</dbReference>
<evidence type="ECO:0000313" key="2">
    <source>
        <dbReference type="EMBL" id="MBL0421757.1"/>
    </source>
</evidence>
<comment type="caution">
    <text evidence="2">The sequence shown here is derived from an EMBL/GenBank/DDBJ whole genome shotgun (WGS) entry which is preliminary data.</text>
</comment>
<keyword evidence="3" id="KW-1185">Reference proteome</keyword>
<dbReference type="RefSeq" id="WP_201684818.1">
    <property type="nucleotide sequence ID" value="NZ_JAEQNA010000005.1"/>
</dbReference>
<proteinExistence type="predicted"/>
<reference evidence="2" key="1">
    <citation type="submission" date="2021-01" db="EMBL/GenBank/DDBJ databases">
        <title>Ramlibacter sp. strain AW1 16S ribosomal RNA gene Genome sequencing and assembly.</title>
        <authorList>
            <person name="Kang M."/>
        </authorList>
    </citation>
    <scope>NUCLEOTIDE SEQUENCE</scope>
    <source>
        <strain evidence="2">AW1</strain>
    </source>
</reference>
<sequence>MRLTRSRKQAHPQGSRTQPRAGLMQCDHEGQVWLCEAVIRNGEIKDWYLVRLSRLDGSDPVGDPVVLSPSEYERFSISRHLEPVLL</sequence>
<dbReference type="AlphaFoldDB" id="A0A936ZL07"/>
<feature type="region of interest" description="Disordered" evidence="1">
    <location>
        <begin position="1"/>
        <end position="22"/>
    </location>
</feature>